<dbReference type="SUPFAM" id="SSF47336">
    <property type="entry name" value="ACP-like"/>
    <property type="match status" value="1"/>
</dbReference>
<protein>
    <recommendedName>
        <fullName evidence="3">Acyl carrier protein</fullName>
        <shortName evidence="3">ACP</shortName>
    </recommendedName>
</protein>
<dbReference type="HAMAP" id="MF_01217">
    <property type="entry name" value="Acyl_carrier"/>
    <property type="match status" value="1"/>
</dbReference>
<feature type="modified residue" description="O-(pantetheine 4'-phosphoryl)serine" evidence="3">
    <location>
        <position position="42"/>
    </location>
</feature>
<keyword evidence="3" id="KW-0444">Lipid biosynthesis</keyword>
<comment type="caution">
    <text evidence="5">The sequence shown here is derived from an EMBL/GenBank/DDBJ whole genome shotgun (WGS) entry which is preliminary data.</text>
</comment>
<dbReference type="InterPro" id="IPR036736">
    <property type="entry name" value="ACP-like_sf"/>
</dbReference>
<comment type="function">
    <text evidence="3">Carrier of the growing fatty acid chain in fatty acid biosynthesis.</text>
</comment>
<keyword evidence="1 3" id="KW-0596">Phosphopantetheine</keyword>
<dbReference type="AlphaFoldDB" id="A0A5M6J174"/>
<keyword evidence="3" id="KW-0443">Lipid metabolism</keyword>
<gene>
    <name evidence="3" type="primary">acpP</name>
    <name evidence="5" type="ORF">F1189_01755</name>
</gene>
<dbReference type="InterPro" id="IPR003231">
    <property type="entry name" value="ACP"/>
</dbReference>
<keyword evidence="3" id="KW-0276">Fatty acid metabolism</keyword>
<organism evidence="5 6">
    <name type="scientific">Rhodovastum atsumiense</name>
    <dbReference type="NCBI Taxonomy" id="504468"/>
    <lineage>
        <taxon>Bacteria</taxon>
        <taxon>Pseudomonadati</taxon>
        <taxon>Pseudomonadota</taxon>
        <taxon>Alphaproteobacteria</taxon>
        <taxon>Acetobacterales</taxon>
        <taxon>Acetobacteraceae</taxon>
        <taxon>Rhodovastum</taxon>
    </lineage>
</organism>
<dbReference type="Proteomes" id="UP000325255">
    <property type="component" value="Unassembled WGS sequence"/>
</dbReference>
<keyword evidence="2 3" id="KW-0597">Phosphoprotein</keyword>
<dbReference type="OrthoDB" id="3392378at2"/>
<evidence type="ECO:0000259" key="4">
    <source>
        <dbReference type="PROSITE" id="PS50075"/>
    </source>
</evidence>
<name>A0A5M6J174_9PROT</name>
<comment type="pathway">
    <text evidence="3">Lipid metabolism; fatty acid biosynthesis.</text>
</comment>
<comment type="similarity">
    <text evidence="3">Belongs to the acyl carrier protein (ACP) family.</text>
</comment>
<comment type="PTM">
    <text evidence="3">4'-phosphopantetheine is transferred from CoA to a specific serine of apo-ACP by AcpS. This modification is essential for activity because fatty acids are bound in thioester linkage to the sulfhydryl of the prosthetic group.</text>
</comment>
<reference evidence="5 6" key="1">
    <citation type="submission" date="2019-09" db="EMBL/GenBank/DDBJ databases">
        <title>Genome sequence of Rhodovastum atsumiense, a diverse member of the Acetobacteraceae family of non-sulfur purple photosynthetic bacteria.</title>
        <authorList>
            <person name="Meyer T."/>
            <person name="Kyndt J."/>
        </authorList>
    </citation>
    <scope>NUCLEOTIDE SEQUENCE [LARGE SCALE GENOMIC DNA]</scope>
    <source>
        <strain evidence="5 6">DSM 21279</strain>
    </source>
</reference>
<keyword evidence="3" id="KW-0963">Cytoplasm</keyword>
<dbReference type="Pfam" id="PF00550">
    <property type="entry name" value="PP-binding"/>
    <property type="match status" value="1"/>
</dbReference>
<dbReference type="EMBL" id="VWPK01000002">
    <property type="protein sequence ID" value="KAA5614340.1"/>
    <property type="molecule type" value="Genomic_DNA"/>
</dbReference>
<dbReference type="GO" id="GO:0000036">
    <property type="term" value="F:acyl carrier activity"/>
    <property type="evidence" value="ECO:0007669"/>
    <property type="project" value="UniProtKB-UniRule"/>
</dbReference>
<evidence type="ECO:0000256" key="3">
    <source>
        <dbReference type="HAMAP-Rule" id="MF_01217"/>
    </source>
</evidence>
<feature type="domain" description="Carrier" evidence="4">
    <location>
        <begin position="4"/>
        <end position="82"/>
    </location>
</feature>
<proteinExistence type="inferred from homology"/>
<dbReference type="PROSITE" id="PS50075">
    <property type="entry name" value="CARRIER"/>
    <property type="match status" value="1"/>
</dbReference>
<dbReference type="GO" id="GO:0005737">
    <property type="term" value="C:cytoplasm"/>
    <property type="evidence" value="ECO:0007669"/>
    <property type="project" value="UniProtKB-SubCell"/>
</dbReference>
<dbReference type="RefSeq" id="WP_150038836.1">
    <property type="nucleotide sequence ID" value="NZ_OW485601.1"/>
</dbReference>
<dbReference type="InterPro" id="IPR009081">
    <property type="entry name" value="PP-bd_ACP"/>
</dbReference>
<evidence type="ECO:0000256" key="1">
    <source>
        <dbReference type="ARBA" id="ARBA00022450"/>
    </source>
</evidence>
<keyword evidence="3" id="KW-0275">Fatty acid biosynthesis</keyword>
<dbReference type="UniPathway" id="UPA00094"/>
<accession>A0A5M6J174</accession>
<sequence>MHIDPNTAIANKVVHVIRESLFMPNVPIERHTRLVEDLDVDSIDLMEALIDLETDFGVEFPPDATLRFRTVGNLVAFLRSRIQPVAA</sequence>
<evidence type="ECO:0000256" key="2">
    <source>
        <dbReference type="ARBA" id="ARBA00022553"/>
    </source>
</evidence>
<dbReference type="Gene3D" id="1.10.1200.10">
    <property type="entry name" value="ACP-like"/>
    <property type="match status" value="1"/>
</dbReference>
<keyword evidence="6" id="KW-1185">Reference proteome</keyword>
<comment type="subcellular location">
    <subcellularLocation>
        <location evidence="3">Cytoplasm</location>
    </subcellularLocation>
</comment>
<evidence type="ECO:0000313" key="5">
    <source>
        <dbReference type="EMBL" id="KAA5614340.1"/>
    </source>
</evidence>
<evidence type="ECO:0000313" key="6">
    <source>
        <dbReference type="Proteomes" id="UP000325255"/>
    </source>
</evidence>